<proteinExistence type="predicted"/>
<dbReference type="Proteomes" id="UP000256952">
    <property type="component" value="Chromosome CBM2613_b"/>
</dbReference>
<sequence>MQLHHRHVGGFQRRGPLRGGARRHDLRHHAVQLVDMLVALDDGAEARVRIHQVGLADQGQELAPLLVVVEQHAQVAVPGPVRATMLVEDAGVAAGADRRLEGQPPHVVAQDELRHGLEHRHVDRLALAAAFAVEQPCGDGVDRGQADDTVGDRAGRVARHVAAGQLRQRGNRNRALDQVVVGGLGRVRAALPVAVQAYVQDARIHLRDFLVAQVQPRHRLRAHVVDQHVGIGGDAQQRLTPGGGFQVEHHAALAAVGVQEDARHAGVAARADLAHGVAVGRLDLDHVGTEVTQDLGRVRSHQHRRHVDDANALQRAAHGCLRCIGRLAYGVILSSPDCLTPMLRILPPLEKYFMYVDQYTACIGRGQRAASRHRARAIRLAASAAAAPAA</sequence>
<comment type="caution">
    <text evidence="2">The sequence shown here is derived from an EMBL/GenBank/DDBJ whole genome shotgun (WGS) entry which is preliminary data.</text>
</comment>
<feature type="region of interest" description="Disordered" evidence="1">
    <location>
        <begin position="1"/>
        <end position="21"/>
    </location>
</feature>
<dbReference type="AlphaFoldDB" id="A0A976B0Z6"/>
<evidence type="ECO:0000313" key="3">
    <source>
        <dbReference type="Proteomes" id="UP000256952"/>
    </source>
</evidence>
<accession>A0A976B0Z6</accession>
<organism evidence="2 3">
    <name type="scientific">Cupriavidus taiwanensis</name>
    <dbReference type="NCBI Taxonomy" id="164546"/>
    <lineage>
        <taxon>Bacteria</taxon>
        <taxon>Pseudomonadati</taxon>
        <taxon>Pseudomonadota</taxon>
        <taxon>Betaproteobacteria</taxon>
        <taxon>Burkholderiales</taxon>
        <taxon>Burkholderiaceae</taxon>
        <taxon>Cupriavidus</taxon>
    </lineage>
</organism>
<reference evidence="2 3" key="1">
    <citation type="submission" date="2018-01" db="EMBL/GenBank/DDBJ databases">
        <authorList>
            <person name="Clerissi C."/>
        </authorList>
    </citation>
    <scope>NUCLEOTIDE SEQUENCE [LARGE SCALE GENOMIC DNA]</scope>
    <source>
        <strain evidence="2">Cupriavidus taiwanensis STM 8556</strain>
    </source>
</reference>
<dbReference type="EMBL" id="OFTH01000037">
    <property type="protein sequence ID" value="SOZ68840.1"/>
    <property type="molecule type" value="Genomic_DNA"/>
</dbReference>
<evidence type="ECO:0000313" key="2">
    <source>
        <dbReference type="EMBL" id="SOZ68840.1"/>
    </source>
</evidence>
<name>A0A976B0Z6_9BURK</name>
<evidence type="ECO:0000256" key="1">
    <source>
        <dbReference type="SAM" id="MobiDB-lite"/>
    </source>
</evidence>
<protein>
    <submittedName>
        <fullName evidence="2">Uncharacterized protein</fullName>
    </submittedName>
</protein>
<gene>
    <name evidence="2" type="ORF">CBM2613_B120146</name>
</gene>